<feature type="compositionally biased region" description="Basic and acidic residues" evidence="1">
    <location>
        <begin position="487"/>
        <end position="503"/>
    </location>
</feature>
<gene>
    <name evidence="4" type="ORF">RCL2_002961600</name>
</gene>
<feature type="compositionally biased region" description="Low complexity" evidence="1">
    <location>
        <begin position="190"/>
        <end position="205"/>
    </location>
</feature>
<dbReference type="PROSITE" id="PS50090">
    <property type="entry name" value="MYB_LIKE"/>
    <property type="match status" value="1"/>
</dbReference>
<feature type="region of interest" description="Disordered" evidence="1">
    <location>
        <begin position="487"/>
        <end position="507"/>
    </location>
</feature>
<evidence type="ECO:0000313" key="4">
    <source>
        <dbReference type="EMBL" id="GET03270.1"/>
    </source>
</evidence>
<feature type="domain" description="Protein kinase" evidence="2">
    <location>
        <begin position="574"/>
        <end position="944"/>
    </location>
</feature>
<dbReference type="InterPro" id="IPR000719">
    <property type="entry name" value="Prot_kinase_dom"/>
</dbReference>
<feature type="compositionally biased region" description="Pro residues" evidence="1">
    <location>
        <begin position="68"/>
        <end position="83"/>
    </location>
</feature>
<feature type="region of interest" description="Disordered" evidence="1">
    <location>
        <begin position="1"/>
        <end position="222"/>
    </location>
</feature>
<evidence type="ECO:0000256" key="1">
    <source>
        <dbReference type="SAM" id="MobiDB-lite"/>
    </source>
</evidence>
<dbReference type="Gene3D" id="1.10.510.10">
    <property type="entry name" value="Transferase(Phosphotransferase) domain 1"/>
    <property type="match status" value="1"/>
</dbReference>
<reference evidence="4" key="1">
    <citation type="submission" date="2019-10" db="EMBL/GenBank/DDBJ databases">
        <title>Conservation and host-specific expression of non-tandemly repeated heterogenous ribosome RNA gene in arbuscular mycorrhizal fungi.</title>
        <authorList>
            <person name="Maeda T."/>
            <person name="Kobayashi Y."/>
            <person name="Nakagawa T."/>
            <person name="Ezawa T."/>
            <person name="Yamaguchi K."/>
            <person name="Bino T."/>
            <person name="Nishimoto Y."/>
            <person name="Shigenobu S."/>
            <person name="Kawaguchi M."/>
        </authorList>
    </citation>
    <scope>NUCLEOTIDE SEQUENCE</scope>
    <source>
        <strain evidence="4">HR1</strain>
    </source>
</reference>
<feature type="compositionally biased region" description="Basic and acidic residues" evidence="1">
    <location>
        <begin position="206"/>
        <end position="216"/>
    </location>
</feature>
<feature type="compositionally biased region" description="Basic and acidic residues" evidence="1">
    <location>
        <begin position="31"/>
        <end position="41"/>
    </location>
</feature>
<dbReference type="Proteomes" id="UP000615446">
    <property type="component" value="Unassembled WGS sequence"/>
</dbReference>
<dbReference type="PANTHER" id="PTHR44329">
    <property type="entry name" value="SERINE/THREONINE-PROTEIN KINASE TNNI3K-RELATED"/>
    <property type="match status" value="1"/>
</dbReference>
<feature type="compositionally biased region" description="Acidic residues" evidence="1">
    <location>
        <begin position="165"/>
        <end position="175"/>
    </location>
</feature>
<dbReference type="GO" id="GO:0005524">
    <property type="term" value="F:ATP binding"/>
    <property type="evidence" value="ECO:0007669"/>
    <property type="project" value="InterPro"/>
</dbReference>
<dbReference type="OrthoDB" id="2417235at2759"/>
<dbReference type="Pfam" id="PF07714">
    <property type="entry name" value="PK_Tyr_Ser-Thr"/>
    <property type="match status" value="1"/>
</dbReference>
<feature type="domain" description="Myb-like" evidence="3">
    <location>
        <begin position="213"/>
        <end position="257"/>
    </location>
</feature>
<dbReference type="PROSITE" id="PS50011">
    <property type="entry name" value="PROTEIN_KINASE_DOM"/>
    <property type="match status" value="1"/>
</dbReference>
<dbReference type="InterPro" id="IPR011009">
    <property type="entry name" value="Kinase-like_dom_sf"/>
</dbReference>
<dbReference type="InterPro" id="IPR051681">
    <property type="entry name" value="Ser/Thr_Kinases-Pseudokinases"/>
</dbReference>
<feature type="compositionally biased region" description="Basic and acidic residues" evidence="1">
    <location>
        <begin position="1"/>
        <end position="13"/>
    </location>
</feature>
<proteinExistence type="predicted"/>
<dbReference type="SUPFAM" id="SSF56112">
    <property type="entry name" value="Protein kinase-like (PK-like)"/>
    <property type="match status" value="1"/>
</dbReference>
<dbReference type="InterPro" id="IPR001245">
    <property type="entry name" value="Ser-Thr/Tyr_kinase_cat_dom"/>
</dbReference>
<dbReference type="Gene3D" id="3.30.200.20">
    <property type="entry name" value="Phosphorylase Kinase, domain 1"/>
    <property type="match status" value="1"/>
</dbReference>
<evidence type="ECO:0000259" key="2">
    <source>
        <dbReference type="PROSITE" id="PS50011"/>
    </source>
</evidence>
<name>A0A8H3MC86_9GLOM</name>
<organism evidence="4 5">
    <name type="scientific">Rhizophagus clarus</name>
    <dbReference type="NCBI Taxonomy" id="94130"/>
    <lineage>
        <taxon>Eukaryota</taxon>
        <taxon>Fungi</taxon>
        <taxon>Fungi incertae sedis</taxon>
        <taxon>Mucoromycota</taxon>
        <taxon>Glomeromycotina</taxon>
        <taxon>Glomeromycetes</taxon>
        <taxon>Glomerales</taxon>
        <taxon>Glomeraceae</taxon>
        <taxon>Rhizophagus</taxon>
    </lineage>
</organism>
<evidence type="ECO:0000259" key="3">
    <source>
        <dbReference type="PROSITE" id="PS50090"/>
    </source>
</evidence>
<feature type="compositionally biased region" description="Basic residues" evidence="1">
    <location>
        <begin position="99"/>
        <end position="122"/>
    </location>
</feature>
<feature type="compositionally biased region" description="Basic and acidic residues" evidence="1">
    <location>
        <begin position="123"/>
        <end position="154"/>
    </location>
</feature>
<dbReference type="AlphaFoldDB" id="A0A8H3MC86"/>
<dbReference type="SUPFAM" id="SSF46689">
    <property type="entry name" value="Homeodomain-like"/>
    <property type="match status" value="1"/>
</dbReference>
<feature type="compositionally biased region" description="Polar residues" evidence="1">
    <location>
        <begin position="48"/>
        <end position="64"/>
    </location>
</feature>
<accession>A0A8H3MC86</accession>
<dbReference type="EMBL" id="BLAL01000319">
    <property type="protein sequence ID" value="GET03270.1"/>
    <property type="molecule type" value="Genomic_DNA"/>
</dbReference>
<dbReference type="InterPro" id="IPR001005">
    <property type="entry name" value="SANT/Myb"/>
</dbReference>
<dbReference type="Gene3D" id="1.10.10.60">
    <property type="entry name" value="Homeodomain-like"/>
    <property type="match status" value="1"/>
</dbReference>
<comment type="caution">
    <text evidence="4">The sequence shown here is derived from an EMBL/GenBank/DDBJ whole genome shotgun (WGS) entry which is preliminary data.</text>
</comment>
<dbReference type="InterPro" id="IPR009057">
    <property type="entry name" value="Homeodomain-like_sf"/>
</dbReference>
<sequence length="1044" mass="121170">MGKDTPKVVKEESMESIEYDTNIGQDEEMRDVELVIKEEKITPPPPSQSVTSDQQISSETDGLAQQQQPPPSSTSPLTPPPTQPEATTTNEIDVEQLKATKKRSRKTKTKSAAPVKRKKIITKKVEKVEETENVIKVKKEDGKHKEEEKLKEDESNSSLGVFDFTESDDESEDVDQLMPSRKSPSKKKSSSVNNQKSTTKKTSVTESKKSSTDTKKTKSPWQPDEDKILIDKILGEMPSPSWSKISQSLKDRNPNACLYFHTKSDINEVINIFGNILPKLENCPFCHFMNDHVIDDDVDNDDKNKSKRFKKFKKFILERKIPISLYNKTTKNNDEINEKLLNYKIDVRKENGWSKKDLYECHKETSNELVYNEEHRSDSVELDEDKNIKLNPISELKDDEKISIINDESDTLEIKYVESNEFVPEDNNFELEQPSVIMETDANEKQPDIKYEEVIERNASRASLTRLIQNKDNIVEYERMAKNNKKLTDIDTKENEESEKNPYESHQNIFVSSDFKDTSEINKGLDDNNNEEFKSDSVELDSDKKISINDNEKILLVNNEENDKSIIEEHVTLLSTNQVNDESSISGIRYVKSNEFVPEDKNLKQPSINIETDLPINTTLLENKNQKCKSGSQYKKKVVAKYEEMTKNNKKSTLQTCTVPNRIVRNFKNNFKNWTSDNSEIDELIQNSQLDAMDSLSYLEWIDHKEIINIEYITRGGFGKIFKGEWIKGPRLQYSTTRYIWENIPNTTIALKELDNQEDFNQFLNEVRNHLKFLFNRENHVLRCFGITRSPNDDTELTKWLTKDIKDAKERPRLNSYMMKKYHVPSKLFIIDLGLCGNFNETGILIGARPYIAPEHLKENPELFTTASDIYSFGIIMWIIGCCKLPYEEFENDQFGLQINIAVRGLRLKIPEYIPTTYAELMKRCWDDDPGKRPKTFELKNTLLMWKKQYYSSQFFIAERERLHRIKNSAQVCDFLENQEIERSKLIHKKSKKSEKKVFSCEPFFDGATLSTVNFEISNNNDDNINSGLFATHFNFVLETHFRE</sequence>
<keyword evidence="4" id="KW-0418">Kinase</keyword>
<evidence type="ECO:0000313" key="5">
    <source>
        <dbReference type="Proteomes" id="UP000615446"/>
    </source>
</evidence>
<dbReference type="GO" id="GO:0004674">
    <property type="term" value="F:protein serine/threonine kinase activity"/>
    <property type="evidence" value="ECO:0007669"/>
    <property type="project" value="TreeGrafter"/>
</dbReference>
<keyword evidence="4" id="KW-0808">Transferase</keyword>
<protein>
    <submittedName>
        <fullName evidence="4">Kinase-like domain-containing protein</fullName>
    </submittedName>
</protein>